<dbReference type="InterPro" id="IPR051620">
    <property type="entry name" value="ORF904-like_C"/>
</dbReference>
<keyword evidence="1" id="KW-0547">Nucleotide-binding</keyword>
<dbReference type="InterPro" id="IPR027417">
    <property type="entry name" value="P-loop_NTPase"/>
</dbReference>
<dbReference type="EMBL" id="SJPL01000002">
    <property type="protein sequence ID" value="TWT65640.1"/>
    <property type="molecule type" value="Genomic_DNA"/>
</dbReference>
<dbReference type="GO" id="GO:0003677">
    <property type="term" value="F:DNA binding"/>
    <property type="evidence" value="ECO:0007669"/>
    <property type="project" value="InterPro"/>
</dbReference>
<dbReference type="Gene3D" id="3.40.50.300">
    <property type="entry name" value="P-loop containing nucleotide triphosphate hydrolases"/>
    <property type="match status" value="1"/>
</dbReference>
<comment type="caution">
    <text evidence="6">The sequence shown here is derived from an EMBL/GenBank/DDBJ whole genome shotgun (WGS) entry which is preliminary data.</text>
</comment>
<dbReference type="PROSITE" id="PS51206">
    <property type="entry name" value="SF3_HELICASE_1"/>
    <property type="match status" value="1"/>
</dbReference>
<dbReference type="GO" id="GO:0008270">
    <property type="term" value="F:zinc ion binding"/>
    <property type="evidence" value="ECO:0007669"/>
    <property type="project" value="InterPro"/>
</dbReference>
<dbReference type="OrthoDB" id="288091at2"/>
<dbReference type="InterPro" id="IPR045455">
    <property type="entry name" value="NrS-1_pol-like_helicase"/>
</dbReference>
<evidence type="ECO:0000313" key="7">
    <source>
        <dbReference type="Proteomes" id="UP000317238"/>
    </source>
</evidence>
<dbReference type="Pfam" id="PF02257">
    <property type="entry name" value="RFX_DNA_binding"/>
    <property type="match status" value="1"/>
</dbReference>
<dbReference type="SUPFAM" id="SSF46785">
    <property type="entry name" value="Winged helix' DNA-binding domain"/>
    <property type="match status" value="1"/>
</dbReference>
<dbReference type="InterPro" id="IPR036390">
    <property type="entry name" value="WH_DNA-bd_sf"/>
</dbReference>
<evidence type="ECO:0000313" key="6">
    <source>
        <dbReference type="EMBL" id="TWT65640.1"/>
    </source>
</evidence>
<name>A0A5C5XS09_9PLAN</name>
<dbReference type="Pfam" id="PF19263">
    <property type="entry name" value="DUF5906"/>
    <property type="match status" value="1"/>
</dbReference>
<dbReference type="Gene3D" id="1.10.10.10">
    <property type="entry name" value="Winged helix-like DNA-binding domain superfamily/Winged helix DNA-binding domain"/>
    <property type="match status" value="1"/>
</dbReference>
<dbReference type="SMART" id="SM00778">
    <property type="entry name" value="Prim_Zn_Ribbon"/>
    <property type="match status" value="1"/>
</dbReference>
<feature type="domain" description="SF3 helicase" evidence="5">
    <location>
        <begin position="529"/>
        <end position="683"/>
    </location>
</feature>
<dbReference type="SUPFAM" id="SSF57783">
    <property type="entry name" value="Zinc beta-ribbon"/>
    <property type="match status" value="1"/>
</dbReference>
<dbReference type="SUPFAM" id="SSF52540">
    <property type="entry name" value="P-loop containing nucleoside triphosphate hydrolases"/>
    <property type="match status" value="1"/>
</dbReference>
<dbReference type="InterPro" id="IPR006500">
    <property type="entry name" value="Helicase_put_C_phage/plasmid"/>
</dbReference>
<dbReference type="InterPro" id="IPR013237">
    <property type="entry name" value="Phage_T7_Gp4_N"/>
</dbReference>
<dbReference type="PANTHER" id="PTHR35372:SF2">
    <property type="entry name" value="SF3 HELICASE DOMAIN-CONTAINING PROTEIN"/>
    <property type="match status" value="1"/>
</dbReference>
<dbReference type="CDD" id="cd00188">
    <property type="entry name" value="TOPRIM"/>
    <property type="match status" value="1"/>
</dbReference>
<evidence type="ECO:0000256" key="4">
    <source>
        <dbReference type="SAM" id="MobiDB-lite"/>
    </source>
</evidence>
<organism evidence="6 7">
    <name type="scientific">Crateriforma conspicua</name>
    <dbReference type="NCBI Taxonomy" id="2527996"/>
    <lineage>
        <taxon>Bacteria</taxon>
        <taxon>Pseudomonadati</taxon>
        <taxon>Planctomycetota</taxon>
        <taxon>Planctomycetia</taxon>
        <taxon>Planctomycetales</taxon>
        <taxon>Planctomycetaceae</taxon>
        <taxon>Crateriforma</taxon>
    </lineage>
</organism>
<dbReference type="PANTHER" id="PTHR35372">
    <property type="entry name" value="ATP BINDING PROTEIN-RELATED"/>
    <property type="match status" value="1"/>
</dbReference>
<dbReference type="Pfam" id="PF08273">
    <property type="entry name" value="Zn_Ribbon_Prim"/>
    <property type="match status" value="1"/>
</dbReference>
<keyword evidence="3" id="KW-0067">ATP-binding</keyword>
<dbReference type="Proteomes" id="UP000317238">
    <property type="component" value="Unassembled WGS sequence"/>
</dbReference>
<evidence type="ECO:0000259" key="5">
    <source>
        <dbReference type="PROSITE" id="PS51206"/>
    </source>
</evidence>
<accession>A0A5C5XS09</accession>
<dbReference type="InterPro" id="IPR003150">
    <property type="entry name" value="DNA-bd_RFX"/>
</dbReference>
<dbReference type="InterPro" id="IPR036388">
    <property type="entry name" value="WH-like_DNA-bd_sf"/>
</dbReference>
<dbReference type="GO" id="GO:0006355">
    <property type="term" value="P:regulation of DNA-templated transcription"/>
    <property type="evidence" value="ECO:0007669"/>
    <property type="project" value="InterPro"/>
</dbReference>
<keyword evidence="2" id="KW-0378">Hydrolase</keyword>
<evidence type="ECO:0000256" key="3">
    <source>
        <dbReference type="ARBA" id="ARBA00022840"/>
    </source>
</evidence>
<dbReference type="GO" id="GO:0005524">
    <property type="term" value="F:ATP binding"/>
    <property type="evidence" value="ECO:0007669"/>
    <property type="project" value="UniProtKB-KW"/>
</dbReference>
<keyword evidence="7" id="KW-1185">Reference proteome</keyword>
<dbReference type="GO" id="GO:0004386">
    <property type="term" value="F:helicase activity"/>
    <property type="evidence" value="ECO:0007669"/>
    <property type="project" value="InterPro"/>
</dbReference>
<evidence type="ECO:0000256" key="2">
    <source>
        <dbReference type="ARBA" id="ARBA00022801"/>
    </source>
</evidence>
<sequence length="826" mass="93372">MPRYNIDEIKQAATGRWPEIISAIGRVSQDVLDGRHHPCPKCGGTDRFRLIDKAEGACLCNLCFSEKNGDGVAAVQWLTGQSFGESISAIAGYLGIKRQPVKAINPAEHLEFLDWNPTLAGLWCLKKKPIKPEAIQRVGGRIARYRGQYTVIAIPVLGSALSEEAPIGWVVYRTNGGDLPKWSKGNKTPEWVKVKLTAGSQAGVICNPNTFDCDGEIWKTEGPTDLLTLLSVAPETSAFTTANGSMEKPLEWVIKLCEGRDAIVIHDADKPGQEGATWRQQRDGTRRPGWVPKLAELATRARNLTLPFPVEGTHGPDLRDFFAGGGSMELLRDRLSESEEVTGDTPSDDPIEEAEDDPHRLARVNLERYRSEHEGRLIYWRDEWWKWRDGRYRRIDTAELKAKVSAAIRTEFEHSYRERRARGDDKPIRKVTRALVSNVIGAMESICAIPSSIPMPCWLPDRSQPNYLATSNGILDLDAVFENKGLDESLRPHSSDWLSSFKLNYPFDPAATCDIWEEYLRYSLEDDQERIQLLQEWAGYLLTSQNEHQKFLVLEGEGGNGKTVYFAAMTAMLGPDNVSHVSIENFGGRFELGSTIGKSANISGDAGEVDTVAEGILKQFCGGDVMQFDRKNLPPISARPTAKLMAAWNTRPRMRDKSMGLWRRMILVPFNRIVEPHRRVLGMDKPDWWIENGQAPGILNWAIVGLARLRERGRFTTARASSEAIEEYRQDSNPAMRFLTECVSMLPPEMLEQELQKPLSEQHAIHCDELYVKYRDWCQDEAVKPLAKQNFGKQVRRVYGDTKHRRGTRNERFFVYRLICYTGEFF</sequence>
<dbReference type="InterPro" id="IPR014015">
    <property type="entry name" value="Helicase_SF3_DNA-vir"/>
</dbReference>
<feature type="compositionally biased region" description="Acidic residues" evidence="4">
    <location>
        <begin position="338"/>
        <end position="354"/>
    </location>
</feature>
<evidence type="ECO:0000256" key="1">
    <source>
        <dbReference type="ARBA" id="ARBA00022741"/>
    </source>
</evidence>
<proteinExistence type="predicted"/>
<gene>
    <name evidence="6" type="ORF">Pan14r_51870</name>
</gene>
<reference evidence="6 7" key="1">
    <citation type="submission" date="2019-02" db="EMBL/GenBank/DDBJ databases">
        <title>Deep-cultivation of Planctomycetes and their phenomic and genomic characterization uncovers novel biology.</title>
        <authorList>
            <person name="Wiegand S."/>
            <person name="Jogler M."/>
            <person name="Boedeker C."/>
            <person name="Pinto D."/>
            <person name="Vollmers J."/>
            <person name="Rivas-Marin E."/>
            <person name="Kohn T."/>
            <person name="Peeters S.H."/>
            <person name="Heuer A."/>
            <person name="Rast P."/>
            <person name="Oberbeckmann S."/>
            <person name="Bunk B."/>
            <person name="Jeske O."/>
            <person name="Meyerdierks A."/>
            <person name="Storesund J.E."/>
            <person name="Kallscheuer N."/>
            <person name="Luecker S."/>
            <person name="Lage O.M."/>
            <person name="Pohl T."/>
            <person name="Merkel B.J."/>
            <person name="Hornburger P."/>
            <person name="Mueller R.-W."/>
            <person name="Bruemmer F."/>
            <person name="Labrenz M."/>
            <person name="Spormann A.M."/>
            <person name="Op Den Camp H."/>
            <person name="Overmann J."/>
            <person name="Amann R."/>
            <person name="Jetten M.S.M."/>
            <person name="Mascher T."/>
            <person name="Medema M.H."/>
            <person name="Devos D.P."/>
            <person name="Kaster A.-K."/>
            <person name="Ovreas L."/>
            <person name="Rohde M."/>
            <person name="Galperin M.Y."/>
            <person name="Jogler C."/>
        </authorList>
    </citation>
    <scope>NUCLEOTIDE SEQUENCE [LARGE SCALE GENOMIC DNA]</scope>
    <source>
        <strain evidence="6 7">Pan14r</strain>
    </source>
</reference>
<protein>
    <recommendedName>
        <fullName evidence="5">SF3 helicase domain-containing protein</fullName>
    </recommendedName>
</protein>
<dbReference type="AlphaFoldDB" id="A0A5C5XS09"/>
<dbReference type="NCBIfam" id="TIGR01613">
    <property type="entry name" value="primase_Cterm"/>
    <property type="match status" value="1"/>
</dbReference>
<dbReference type="GO" id="GO:0016787">
    <property type="term" value="F:hydrolase activity"/>
    <property type="evidence" value="ECO:0007669"/>
    <property type="project" value="UniProtKB-KW"/>
</dbReference>
<dbReference type="RefSeq" id="WP_146440914.1">
    <property type="nucleotide sequence ID" value="NZ_SJPL01000002.1"/>
</dbReference>
<feature type="region of interest" description="Disordered" evidence="4">
    <location>
        <begin position="335"/>
        <end position="354"/>
    </location>
</feature>